<reference evidence="2 3" key="1">
    <citation type="submission" date="2017-11" db="EMBL/GenBank/DDBJ databases">
        <title>De-novo sequencing of pomegranate (Punica granatum L.) genome.</title>
        <authorList>
            <person name="Akparov Z."/>
            <person name="Amiraslanov A."/>
            <person name="Hajiyeva S."/>
            <person name="Abbasov M."/>
            <person name="Kaur K."/>
            <person name="Hamwieh A."/>
            <person name="Solovyev V."/>
            <person name="Salamov A."/>
            <person name="Braich B."/>
            <person name="Kosarev P."/>
            <person name="Mahmoud A."/>
            <person name="Hajiyev E."/>
            <person name="Babayeva S."/>
            <person name="Izzatullayeva V."/>
            <person name="Mammadov A."/>
            <person name="Mammadov A."/>
            <person name="Sharifova S."/>
            <person name="Ojaghi J."/>
            <person name="Eynullazada K."/>
            <person name="Bayramov B."/>
            <person name="Abdulazimova A."/>
            <person name="Shahmuradov I."/>
        </authorList>
    </citation>
    <scope>NUCLEOTIDE SEQUENCE [LARGE SCALE GENOMIC DNA]</scope>
    <source>
        <strain evidence="3">cv. AG2017</strain>
        <tissue evidence="2">Leaf</tissue>
    </source>
</reference>
<evidence type="ECO:0000313" key="2">
    <source>
        <dbReference type="EMBL" id="PKI52742.1"/>
    </source>
</evidence>
<evidence type="ECO:0000313" key="3">
    <source>
        <dbReference type="Proteomes" id="UP000233551"/>
    </source>
</evidence>
<dbReference type="EMBL" id="PGOL01001898">
    <property type="protein sequence ID" value="PKI52742.1"/>
    <property type="molecule type" value="Genomic_DNA"/>
</dbReference>
<name>A0A2I0J919_PUNGR</name>
<organism evidence="2 3">
    <name type="scientific">Punica granatum</name>
    <name type="common">Pomegranate</name>
    <dbReference type="NCBI Taxonomy" id="22663"/>
    <lineage>
        <taxon>Eukaryota</taxon>
        <taxon>Viridiplantae</taxon>
        <taxon>Streptophyta</taxon>
        <taxon>Embryophyta</taxon>
        <taxon>Tracheophyta</taxon>
        <taxon>Spermatophyta</taxon>
        <taxon>Magnoliopsida</taxon>
        <taxon>eudicotyledons</taxon>
        <taxon>Gunneridae</taxon>
        <taxon>Pentapetalae</taxon>
        <taxon>rosids</taxon>
        <taxon>malvids</taxon>
        <taxon>Myrtales</taxon>
        <taxon>Lythraceae</taxon>
        <taxon>Punica</taxon>
    </lineage>
</organism>
<evidence type="ECO:0000256" key="1">
    <source>
        <dbReference type="SAM" id="MobiDB-lite"/>
    </source>
</evidence>
<accession>A0A2I0J919</accession>
<feature type="region of interest" description="Disordered" evidence="1">
    <location>
        <begin position="1"/>
        <end position="25"/>
    </location>
</feature>
<dbReference type="STRING" id="22663.A0A2I0J919"/>
<comment type="caution">
    <text evidence="2">The sequence shown here is derived from an EMBL/GenBank/DDBJ whole genome shotgun (WGS) entry which is preliminary data.</text>
</comment>
<dbReference type="Proteomes" id="UP000233551">
    <property type="component" value="Unassembled WGS sequence"/>
</dbReference>
<sequence length="188" mass="19906">MPPPQPPPSLGDVSAVDGGQRGCSSAGEDRVCLLHENSGGGTSCAHCSRTDPTPPSSSCPSTYSLVLDSIPFTDSEKIRRAVTASTPSPEFIGLCAVRLSDVAELVLCLHVRFTSVCKPELFSNREAIILALKETLRYGLFLGTFAGTFVSVDEIIAALGGHRRQSRTSMFLFFVADIQSAAVCLIGV</sequence>
<gene>
    <name evidence="2" type="ORF">CRG98_026863</name>
</gene>
<dbReference type="AlphaFoldDB" id="A0A2I0J919"/>
<protein>
    <submittedName>
        <fullName evidence="2">Uncharacterized protein</fullName>
    </submittedName>
</protein>
<keyword evidence="3" id="KW-1185">Reference proteome</keyword>
<proteinExistence type="predicted"/>